<organism evidence="1 2">
    <name type="scientific">Bacillus phage CAM003</name>
    <dbReference type="NCBI Taxonomy" id="1486657"/>
    <lineage>
        <taxon>Viruses</taxon>
        <taxon>Duplodnaviria</taxon>
        <taxon>Heunggongvirae</taxon>
        <taxon>Uroviricota</taxon>
        <taxon>Caudoviricetes</taxon>
        <taxon>Herelleviridae</taxon>
        <taxon>Bastillevirinae</taxon>
        <taxon>Bastillevirus</taxon>
        <taxon>Bastillevirus CAM003</taxon>
    </lineage>
</organism>
<evidence type="ECO:0000313" key="2">
    <source>
        <dbReference type="Proteomes" id="UP000026902"/>
    </source>
</evidence>
<evidence type="ECO:0000313" key="1">
    <source>
        <dbReference type="EMBL" id="AHZ09550.1"/>
    </source>
</evidence>
<proteinExistence type="predicted"/>
<sequence>MEFKIGDRFEEYIWDNKSGDETPYIYTILFRAPTVDTWDEQELFVRVDMGEEFWYTAVTEAYLEENTEEIK</sequence>
<dbReference type="RefSeq" id="YP_009037016.1">
    <property type="nucleotide sequence ID" value="NC_024216.1"/>
</dbReference>
<reference evidence="2" key="1">
    <citation type="submission" date="2014-09" db="EMBL/GenBank/DDBJ databases">
        <authorList>
            <person name="Sauder A.B."/>
            <person name="McKenzie Q.R."/>
            <person name="Temple L.M."/>
            <person name="Alexis B.K."/>
            <person name="Al-Atrache Z."/>
            <person name="Lewis L.O."/>
            <person name="Loesser-Casey K.E."/>
            <person name="Mitchell K.J."/>
        </authorList>
    </citation>
    <scope>NUCLEOTIDE SEQUENCE [LARGE SCALE GENOMIC DNA]</scope>
</reference>
<dbReference type="KEGG" id="vg:19526416"/>
<dbReference type="Proteomes" id="UP000026902">
    <property type="component" value="Segment"/>
</dbReference>
<protein>
    <submittedName>
        <fullName evidence="1">Uncharacterized protein</fullName>
    </submittedName>
</protein>
<accession>A0A024AZD7</accession>
<keyword evidence="2" id="KW-1185">Reference proteome</keyword>
<dbReference type="GeneID" id="19526416"/>
<dbReference type="EMBL" id="KJ489397">
    <property type="protein sequence ID" value="AHZ09550.1"/>
    <property type="molecule type" value="Genomic_DNA"/>
</dbReference>
<name>A0A024AZD7_9CAUD</name>